<evidence type="ECO:0000256" key="8">
    <source>
        <dbReference type="ARBA" id="ARBA00023136"/>
    </source>
</evidence>
<protein>
    <recommendedName>
        <fullName evidence="12">HemY N-terminal domain-containing protein</fullName>
    </recommendedName>
</protein>
<feature type="repeat" description="TPR" evidence="10">
    <location>
        <begin position="320"/>
        <end position="353"/>
    </location>
</feature>
<evidence type="ECO:0000259" key="12">
    <source>
        <dbReference type="Pfam" id="PF07219"/>
    </source>
</evidence>
<dbReference type="NCBIfam" id="TIGR00540">
    <property type="entry name" value="TPR_hemY_coli"/>
    <property type="match status" value="1"/>
</dbReference>
<evidence type="ECO:0000256" key="2">
    <source>
        <dbReference type="ARBA" id="ARBA00004429"/>
    </source>
</evidence>
<evidence type="ECO:0000256" key="1">
    <source>
        <dbReference type="ARBA" id="ARBA00002962"/>
    </source>
</evidence>
<keyword evidence="8 11" id="KW-0472">Membrane</keyword>
<reference evidence="13" key="2">
    <citation type="submission" date="2023-01" db="EMBL/GenBank/DDBJ databases">
        <title>Draft genome sequence of Agaribacter marinus strain NBRC 110023.</title>
        <authorList>
            <person name="Sun Q."/>
            <person name="Mori K."/>
        </authorList>
    </citation>
    <scope>NUCLEOTIDE SEQUENCE</scope>
    <source>
        <strain evidence="13">NBRC 110023</strain>
    </source>
</reference>
<evidence type="ECO:0000256" key="7">
    <source>
        <dbReference type="ARBA" id="ARBA00022989"/>
    </source>
</evidence>
<organism evidence="13 14">
    <name type="scientific">Agaribacter marinus</name>
    <dbReference type="NCBI Taxonomy" id="1431249"/>
    <lineage>
        <taxon>Bacteria</taxon>
        <taxon>Pseudomonadati</taxon>
        <taxon>Pseudomonadota</taxon>
        <taxon>Gammaproteobacteria</taxon>
        <taxon>Alteromonadales</taxon>
        <taxon>Alteromonadaceae</taxon>
        <taxon>Agaribacter</taxon>
    </lineage>
</organism>
<dbReference type="GO" id="GO:0005886">
    <property type="term" value="C:plasma membrane"/>
    <property type="evidence" value="ECO:0007669"/>
    <property type="project" value="UniProtKB-SubCell"/>
</dbReference>
<dbReference type="SUPFAM" id="SSF48452">
    <property type="entry name" value="TPR-like"/>
    <property type="match status" value="1"/>
</dbReference>
<dbReference type="InterPro" id="IPR011990">
    <property type="entry name" value="TPR-like_helical_dom_sf"/>
</dbReference>
<dbReference type="PROSITE" id="PS50005">
    <property type="entry name" value="TPR"/>
    <property type="match status" value="1"/>
</dbReference>
<dbReference type="GO" id="GO:0042168">
    <property type="term" value="P:heme metabolic process"/>
    <property type="evidence" value="ECO:0007669"/>
    <property type="project" value="InterPro"/>
</dbReference>
<evidence type="ECO:0000256" key="10">
    <source>
        <dbReference type="PROSITE-ProRule" id="PRU00339"/>
    </source>
</evidence>
<keyword evidence="7 11" id="KW-1133">Transmembrane helix</keyword>
<name>A0AA37WJ35_9ALTE</name>
<dbReference type="AlphaFoldDB" id="A0AA37WJ35"/>
<evidence type="ECO:0000256" key="11">
    <source>
        <dbReference type="SAM" id="Phobius"/>
    </source>
</evidence>
<accession>A0AA37WJ35</accession>
<dbReference type="InterPro" id="IPR010817">
    <property type="entry name" value="HemY_N"/>
</dbReference>
<evidence type="ECO:0000256" key="4">
    <source>
        <dbReference type="ARBA" id="ARBA00022475"/>
    </source>
</evidence>
<evidence type="ECO:0000256" key="9">
    <source>
        <dbReference type="ARBA" id="ARBA00023244"/>
    </source>
</evidence>
<keyword evidence="10" id="KW-0802">TPR repeat</keyword>
<keyword evidence="9" id="KW-0627">Porphyrin biosynthesis</keyword>
<evidence type="ECO:0000313" key="13">
    <source>
        <dbReference type="EMBL" id="GLR69320.1"/>
    </source>
</evidence>
<dbReference type="GO" id="GO:0006779">
    <property type="term" value="P:porphyrin-containing compound biosynthetic process"/>
    <property type="evidence" value="ECO:0007669"/>
    <property type="project" value="UniProtKB-KW"/>
</dbReference>
<proteinExistence type="predicted"/>
<evidence type="ECO:0000313" key="14">
    <source>
        <dbReference type="Proteomes" id="UP001156601"/>
    </source>
</evidence>
<feature type="transmembrane region" description="Helical" evidence="11">
    <location>
        <begin position="39"/>
        <end position="62"/>
    </location>
</feature>
<evidence type="ECO:0000256" key="6">
    <source>
        <dbReference type="ARBA" id="ARBA00022692"/>
    </source>
</evidence>
<feature type="domain" description="HemY N-terminal" evidence="12">
    <location>
        <begin position="26"/>
        <end position="124"/>
    </location>
</feature>
<keyword evidence="14" id="KW-1185">Reference proteome</keyword>
<reference evidence="13" key="1">
    <citation type="journal article" date="2014" name="Int. J. Syst. Evol. Microbiol.">
        <title>Complete genome sequence of Corynebacterium casei LMG S-19264T (=DSM 44701T), isolated from a smear-ripened cheese.</title>
        <authorList>
            <consortium name="US DOE Joint Genome Institute (JGI-PGF)"/>
            <person name="Walter F."/>
            <person name="Albersmeier A."/>
            <person name="Kalinowski J."/>
            <person name="Ruckert C."/>
        </authorList>
    </citation>
    <scope>NUCLEOTIDE SEQUENCE</scope>
    <source>
        <strain evidence="13">NBRC 110023</strain>
    </source>
</reference>
<keyword evidence="4" id="KW-1003">Cell membrane</keyword>
<comment type="pathway">
    <text evidence="3">Porphyrin-containing compound metabolism; protoheme biosynthesis.</text>
</comment>
<evidence type="ECO:0000256" key="3">
    <source>
        <dbReference type="ARBA" id="ARBA00004744"/>
    </source>
</evidence>
<comment type="function">
    <text evidence="1">Involved in a late step of protoheme IX synthesis.</text>
</comment>
<evidence type="ECO:0000256" key="5">
    <source>
        <dbReference type="ARBA" id="ARBA00022519"/>
    </source>
</evidence>
<comment type="subcellular location">
    <subcellularLocation>
        <location evidence="2">Cell inner membrane</location>
        <topology evidence="2">Multi-pass membrane protein</topology>
    </subcellularLocation>
</comment>
<dbReference type="Pfam" id="PF07219">
    <property type="entry name" value="HemY_N"/>
    <property type="match status" value="1"/>
</dbReference>
<keyword evidence="5" id="KW-0997">Cell inner membrane</keyword>
<dbReference type="InterPro" id="IPR019734">
    <property type="entry name" value="TPR_rpt"/>
</dbReference>
<keyword evidence="6 11" id="KW-0812">Transmembrane</keyword>
<dbReference type="EMBL" id="BSOT01000002">
    <property type="protein sequence ID" value="GLR69320.1"/>
    <property type="molecule type" value="Genomic_DNA"/>
</dbReference>
<dbReference type="RefSeq" id="WP_284215650.1">
    <property type="nucleotide sequence ID" value="NZ_BSOT01000002.1"/>
</dbReference>
<dbReference type="Proteomes" id="UP001156601">
    <property type="component" value="Unassembled WGS sequence"/>
</dbReference>
<sequence>MIKFIVVLLLIFVALLLGHNLVGYEGRVVIATESHVVELTLISAIIICFFAVIGFWVLEWLFKRIVSALIGSKNWFGTLSRRQQNKAFYKALNAFLVGDISTAKQSVEKSFGGDFHGANYLLASELHKDNANKAARMLAHAETESTSFFAATLKQAQLHLKEFPQKALDVLSVLSTKEQQHQSVVMLKLSAFSLLNQWTDVKDLINQHKKMLGTAYIEWAQKATHGEFAEIASKSGANALKDKWTNLSRAARKDIANQICYVQLLIDQGLSKDAEVELVAFANKQAHPAFTGLFKQLKHSDPSTAIKFIENKIKQTPETPEYYSVLAHLAYNSGDFSLAQRAINKALELRRSNEDALLLAAILEQQSSFEQANTLYKKLLA</sequence>
<dbReference type="InterPro" id="IPR005254">
    <property type="entry name" value="Heme_biosyn_assoc_TPR_pro"/>
</dbReference>
<dbReference type="Gene3D" id="1.25.40.10">
    <property type="entry name" value="Tetratricopeptide repeat domain"/>
    <property type="match status" value="1"/>
</dbReference>
<gene>
    <name evidence="13" type="ORF">GCM10007852_02280</name>
</gene>
<comment type="caution">
    <text evidence="13">The sequence shown here is derived from an EMBL/GenBank/DDBJ whole genome shotgun (WGS) entry which is preliminary data.</text>
</comment>